<dbReference type="EnsemblMetazoa" id="OVOC6716.1">
    <property type="protein sequence ID" value="OVOC6716.1"/>
    <property type="gene ID" value="WBGene00243525"/>
</dbReference>
<dbReference type="EMBL" id="CMVM020000180">
    <property type="status" value="NOT_ANNOTATED_CDS"/>
    <property type="molecule type" value="Genomic_DNA"/>
</dbReference>
<organism evidence="1 2">
    <name type="scientific">Onchocerca volvulus</name>
    <dbReference type="NCBI Taxonomy" id="6282"/>
    <lineage>
        <taxon>Eukaryota</taxon>
        <taxon>Metazoa</taxon>
        <taxon>Ecdysozoa</taxon>
        <taxon>Nematoda</taxon>
        <taxon>Chromadorea</taxon>
        <taxon>Rhabditida</taxon>
        <taxon>Spirurina</taxon>
        <taxon>Spiruromorpha</taxon>
        <taxon>Filarioidea</taxon>
        <taxon>Onchocercidae</taxon>
        <taxon>Onchocerca</taxon>
    </lineage>
</organism>
<reference evidence="1" key="2">
    <citation type="submission" date="2022-06" db="UniProtKB">
        <authorList>
            <consortium name="EnsemblMetazoa"/>
        </authorList>
    </citation>
    <scope>IDENTIFICATION</scope>
</reference>
<proteinExistence type="predicted"/>
<accession>A0A8R1TYQ2</accession>
<evidence type="ECO:0000313" key="2">
    <source>
        <dbReference type="Proteomes" id="UP000024404"/>
    </source>
</evidence>
<name>A0A8R1TYQ2_ONCVO</name>
<dbReference type="AlphaFoldDB" id="A0A8R1TYQ2"/>
<dbReference type="Proteomes" id="UP000024404">
    <property type="component" value="Unassembled WGS sequence"/>
</dbReference>
<evidence type="ECO:0000313" key="1">
    <source>
        <dbReference type="EnsemblMetazoa" id="OVOC6716.1"/>
    </source>
</evidence>
<reference evidence="2" key="1">
    <citation type="submission" date="2013-10" db="EMBL/GenBank/DDBJ databases">
        <title>Genome sequencing of Onchocerca volvulus.</title>
        <authorList>
            <person name="Cotton J."/>
            <person name="Tsai J."/>
            <person name="Stanley E."/>
            <person name="Tracey A."/>
            <person name="Holroyd N."/>
            <person name="Lustigman S."/>
            <person name="Berriman M."/>
        </authorList>
    </citation>
    <scope>NUCLEOTIDE SEQUENCE</scope>
</reference>
<protein>
    <submittedName>
        <fullName evidence="1">Uncharacterized protein</fullName>
    </submittedName>
</protein>
<sequence>MLTQINQQFSSFIVSISKVTYGPLVYAAKPMHLMVNCSIGSEGDDGISNRCHFKRGFANRVSEIAGWNRFSS</sequence>
<keyword evidence="2" id="KW-1185">Reference proteome</keyword>